<dbReference type="EMBL" id="JBHUIO010000005">
    <property type="protein sequence ID" value="MFD2169488.1"/>
    <property type="molecule type" value="Genomic_DNA"/>
</dbReference>
<keyword evidence="2" id="KW-1185">Reference proteome</keyword>
<evidence type="ECO:0008006" key="3">
    <source>
        <dbReference type="Google" id="ProtNLM"/>
    </source>
</evidence>
<proteinExistence type="predicted"/>
<evidence type="ECO:0000313" key="2">
    <source>
        <dbReference type="Proteomes" id="UP001597343"/>
    </source>
</evidence>
<name>A0ABW4ZUR8_9BACL</name>
<comment type="caution">
    <text evidence="1">The sequence shown here is derived from an EMBL/GenBank/DDBJ whole genome shotgun (WGS) entry which is preliminary data.</text>
</comment>
<dbReference type="RefSeq" id="WP_386044678.1">
    <property type="nucleotide sequence ID" value="NZ_JBHUIO010000005.1"/>
</dbReference>
<sequence>MGRWLAAGGVLLIALIVFGFGVFSFETTGDHAQEVVVAADPGDRSGLVQEIAPSERVLGEQYPKLVGESKSYFGERKPEESLKAAWHLKSYEIRNVSDGGEERGEAAIRSSYFQGPSEIGMTDFPIKPDYSSSPEVPADVISAFFGTNVEVEFVHRYSVSVKAPHVGQFNTKVFPLYRVQEFEVWEDPLFGKPTKVGAGKVKLPAGIQVETWDLGV</sequence>
<reference evidence="2" key="1">
    <citation type="journal article" date="2019" name="Int. J. Syst. Evol. Microbiol.">
        <title>The Global Catalogue of Microorganisms (GCM) 10K type strain sequencing project: providing services to taxonomists for standard genome sequencing and annotation.</title>
        <authorList>
            <consortium name="The Broad Institute Genomics Platform"/>
            <consortium name="The Broad Institute Genome Sequencing Center for Infectious Disease"/>
            <person name="Wu L."/>
            <person name="Ma J."/>
        </authorList>
    </citation>
    <scope>NUCLEOTIDE SEQUENCE [LARGE SCALE GENOMIC DNA]</scope>
    <source>
        <strain evidence="2">CGMCC 1.13574</strain>
    </source>
</reference>
<evidence type="ECO:0000313" key="1">
    <source>
        <dbReference type="EMBL" id="MFD2169488.1"/>
    </source>
</evidence>
<protein>
    <recommendedName>
        <fullName evidence="3">Regulatory protein YycH-like domain-containing protein</fullName>
    </recommendedName>
</protein>
<dbReference type="Proteomes" id="UP001597343">
    <property type="component" value="Unassembled WGS sequence"/>
</dbReference>
<accession>A0ABW4ZUR8</accession>
<organism evidence="1 2">
    <name type="scientific">Tumebacillus lipolyticus</name>
    <dbReference type="NCBI Taxonomy" id="1280370"/>
    <lineage>
        <taxon>Bacteria</taxon>
        <taxon>Bacillati</taxon>
        <taxon>Bacillota</taxon>
        <taxon>Bacilli</taxon>
        <taxon>Bacillales</taxon>
        <taxon>Alicyclobacillaceae</taxon>
        <taxon>Tumebacillus</taxon>
    </lineage>
</organism>
<gene>
    <name evidence="1" type="ORF">ACFSOY_05720</name>
</gene>